<name>A0A017HP91_9RHOB</name>
<dbReference type="AlphaFoldDB" id="A0A017HP91"/>
<evidence type="ECO:0000259" key="1">
    <source>
        <dbReference type="Pfam" id="PF18135"/>
    </source>
</evidence>
<dbReference type="GO" id="GO:0032259">
    <property type="term" value="P:methylation"/>
    <property type="evidence" value="ECO:0007669"/>
    <property type="project" value="UniProtKB-KW"/>
</dbReference>
<keyword evidence="2" id="KW-0808">Transferase</keyword>
<feature type="domain" description="Type ISP restriction-modification enzyme LLaBIII C-terminal specificity" evidence="1">
    <location>
        <begin position="2"/>
        <end position="115"/>
    </location>
</feature>
<dbReference type="EMBL" id="AOSK01000059">
    <property type="protein sequence ID" value="EYD76120.1"/>
    <property type="molecule type" value="Genomic_DNA"/>
</dbReference>
<dbReference type="REBASE" id="95570">
    <property type="entry name" value="Rme19309ORF2308P"/>
</dbReference>
<proteinExistence type="predicted"/>
<gene>
    <name evidence="2" type="ORF">Rumeso_02309</name>
</gene>
<keyword evidence="3" id="KW-1185">Reference proteome</keyword>
<comment type="caution">
    <text evidence="2">The sequence shown here is derived from an EMBL/GenBank/DDBJ whole genome shotgun (WGS) entry which is preliminary data.</text>
</comment>
<accession>A0A017HP91</accession>
<dbReference type="Proteomes" id="UP000019666">
    <property type="component" value="Unassembled WGS sequence"/>
</dbReference>
<protein>
    <submittedName>
        <fullName evidence="2">Putative DNA methyltransferase</fullName>
    </submittedName>
</protein>
<organism evidence="2 3">
    <name type="scientific">Rubellimicrobium mesophilum DSM 19309</name>
    <dbReference type="NCBI Taxonomy" id="442562"/>
    <lineage>
        <taxon>Bacteria</taxon>
        <taxon>Pseudomonadati</taxon>
        <taxon>Pseudomonadota</taxon>
        <taxon>Alphaproteobacteria</taxon>
        <taxon>Rhodobacterales</taxon>
        <taxon>Roseobacteraceae</taxon>
        <taxon>Rubellimicrobium</taxon>
    </lineage>
</organism>
<dbReference type="PATRIC" id="fig|442562.3.peg.2280"/>
<evidence type="ECO:0000313" key="3">
    <source>
        <dbReference type="Proteomes" id="UP000019666"/>
    </source>
</evidence>
<keyword evidence="2" id="KW-0489">Methyltransferase</keyword>
<dbReference type="STRING" id="442562.Rumeso_02309"/>
<reference evidence="2 3" key="1">
    <citation type="submission" date="2013-02" db="EMBL/GenBank/DDBJ databases">
        <authorList>
            <person name="Fiebig A."/>
            <person name="Goeker M."/>
            <person name="Klenk H.-P.P."/>
        </authorList>
    </citation>
    <scope>NUCLEOTIDE SEQUENCE [LARGE SCALE GENOMIC DNA]</scope>
    <source>
        <strain evidence="2 3">DSM 19309</strain>
    </source>
</reference>
<dbReference type="Pfam" id="PF18135">
    <property type="entry name" value="Type_ISP_C"/>
    <property type="match status" value="1"/>
</dbReference>
<dbReference type="HOGENOM" id="CLU_1502408_0_0_5"/>
<dbReference type="InterPro" id="IPR041635">
    <property type="entry name" value="Type_ISP_LLaBIII_C"/>
</dbReference>
<dbReference type="GO" id="GO:0008168">
    <property type="term" value="F:methyltransferase activity"/>
    <property type="evidence" value="ECO:0007669"/>
    <property type="project" value="UniProtKB-KW"/>
</dbReference>
<evidence type="ECO:0000313" key="2">
    <source>
        <dbReference type="EMBL" id="EYD76120.1"/>
    </source>
</evidence>
<sequence length="206" mass="22148">MPLTAKPALFLKAAALGREVVWLHTYGERFADPAQGRPKTSPRMAPGTGPFIPAEGVIPDAPEPLPEEMRYDAATRRLHIGKGFVANVPPEVAGYEVSGRNVLERWFSYRRRDRSRPVIGDRRPPSPLDSIQPDHWLSGYTDDLFDLLHVLGRLVLLEPAQAALLEEVCKGPMLTAAALDGAGAFSAAPAGGKAMASDAAIGDLFG</sequence>